<evidence type="ECO:0000313" key="2">
    <source>
        <dbReference type="Proteomes" id="UP000288805"/>
    </source>
</evidence>
<dbReference type="EMBL" id="QGNW01000825">
    <property type="protein sequence ID" value="RVW61586.1"/>
    <property type="molecule type" value="Genomic_DNA"/>
</dbReference>
<evidence type="ECO:0000313" key="1">
    <source>
        <dbReference type="EMBL" id="RVW61586.1"/>
    </source>
</evidence>
<comment type="caution">
    <text evidence="1">The sequence shown here is derived from an EMBL/GenBank/DDBJ whole genome shotgun (WGS) entry which is preliminary data.</text>
</comment>
<sequence length="546" mass="63254">FTWRGGLNNQAQSRLDWFLLTNNWDNLFNGAMQGILPRPVSDHFPILLGGGLTKGPSPFRFENMWLEEEGFKDKMKTWWGSLKFTGTSNYILNAKLGTLKNILKIWNKEEFGLYWDEKKKCAALNIKECEARNGARVLQVLGDERRDFLETKVVLYRLDRSEAEGLENPFSEEVVFAALSDLSKYKALGPHGFTMAFWFFWWDVVKVEIIGFFREFHERGRFVKSLNVTILGLVRKKGGAQDLKDFRPISLVEPLQVVGQVLPNRIKKLKSSQGGFGERWIKWMEWCISIIRFSVLIDGSPSGFFQSSRGLRQRDPLSPYLFVIVIEDQLTHLSWLPMWFEACSWLRANLEKSELIPMGRVKDIEYLALELGYKVGGLPSCYLGLPLGAPFKSEVVWDSVEERLRLEKIQRDFLWGRGALEQRSHLVRWNLVCLERKKSDLGVRNLALMNKALLGKWNWRFAIESEALWKQAIGHKYDVKEGGWCTRAESFPSLFAISLAKDVWVSDVWKPDGVEDGWTPLFSRALNDWEIEMVEQFMLKIQAFRV</sequence>
<dbReference type="PANTHER" id="PTHR33116">
    <property type="entry name" value="REVERSE TRANSCRIPTASE ZINC-BINDING DOMAIN-CONTAINING PROTEIN-RELATED-RELATED"/>
    <property type="match status" value="1"/>
</dbReference>
<gene>
    <name evidence="1" type="primary">VvCHDp000001_419</name>
    <name evidence="1" type="ORF">CK203_065326</name>
</gene>
<accession>A0A438FNQ3</accession>
<proteinExistence type="predicted"/>
<dbReference type="Proteomes" id="UP000288805">
    <property type="component" value="Unassembled WGS sequence"/>
</dbReference>
<organism evidence="1 2">
    <name type="scientific">Vitis vinifera</name>
    <name type="common">Grape</name>
    <dbReference type="NCBI Taxonomy" id="29760"/>
    <lineage>
        <taxon>Eukaryota</taxon>
        <taxon>Viridiplantae</taxon>
        <taxon>Streptophyta</taxon>
        <taxon>Embryophyta</taxon>
        <taxon>Tracheophyta</taxon>
        <taxon>Spermatophyta</taxon>
        <taxon>Magnoliopsida</taxon>
        <taxon>eudicotyledons</taxon>
        <taxon>Gunneridae</taxon>
        <taxon>Pentapetalae</taxon>
        <taxon>rosids</taxon>
        <taxon>Vitales</taxon>
        <taxon>Vitaceae</taxon>
        <taxon>Viteae</taxon>
        <taxon>Vitis</taxon>
    </lineage>
</organism>
<dbReference type="PANTHER" id="PTHR33116:SF78">
    <property type="entry name" value="OS12G0587133 PROTEIN"/>
    <property type="match status" value="1"/>
</dbReference>
<dbReference type="SUPFAM" id="SSF56219">
    <property type="entry name" value="DNase I-like"/>
    <property type="match status" value="1"/>
</dbReference>
<reference evidence="1 2" key="1">
    <citation type="journal article" date="2018" name="PLoS Genet.">
        <title>Population sequencing reveals clonal diversity and ancestral inbreeding in the grapevine cultivar Chardonnay.</title>
        <authorList>
            <person name="Roach M.J."/>
            <person name="Johnson D.L."/>
            <person name="Bohlmann J."/>
            <person name="van Vuuren H.J."/>
            <person name="Jones S.J."/>
            <person name="Pretorius I.S."/>
            <person name="Schmidt S.A."/>
            <person name="Borneman A.R."/>
        </authorList>
    </citation>
    <scope>NUCLEOTIDE SEQUENCE [LARGE SCALE GENOMIC DNA]</scope>
    <source>
        <strain evidence="2">cv. Chardonnay</strain>
        <tissue evidence="1">Leaf</tissue>
    </source>
</reference>
<feature type="non-terminal residue" evidence="1">
    <location>
        <position position="1"/>
    </location>
</feature>
<dbReference type="InterPro" id="IPR036691">
    <property type="entry name" value="Endo/exonu/phosph_ase_sf"/>
</dbReference>
<name>A0A438FNQ3_VITVI</name>
<protein>
    <submittedName>
        <fullName evidence="1">Putative ribonuclease H protein</fullName>
    </submittedName>
</protein>
<dbReference type="AlphaFoldDB" id="A0A438FNQ3"/>